<evidence type="ECO:0000256" key="1">
    <source>
        <dbReference type="ARBA" id="ARBA00004196"/>
    </source>
</evidence>
<dbReference type="InterPro" id="IPR050553">
    <property type="entry name" value="Thioredoxin_ResA/DsbE_sf"/>
</dbReference>
<keyword evidence="5" id="KW-0732">Signal</keyword>
<dbReference type="SUPFAM" id="SSF52833">
    <property type="entry name" value="Thioredoxin-like"/>
    <property type="match status" value="1"/>
</dbReference>
<dbReference type="EMBL" id="JBHRTA010000038">
    <property type="protein sequence ID" value="MFC3199143.1"/>
    <property type="molecule type" value="Genomic_DNA"/>
</dbReference>
<protein>
    <submittedName>
        <fullName evidence="7">Redoxin domain-containing protein</fullName>
    </submittedName>
</protein>
<dbReference type="RefSeq" id="WP_379024476.1">
    <property type="nucleotide sequence ID" value="NZ_JBHRTA010000038.1"/>
</dbReference>
<feature type="signal peptide" evidence="5">
    <location>
        <begin position="1"/>
        <end position="19"/>
    </location>
</feature>
<evidence type="ECO:0000259" key="6">
    <source>
        <dbReference type="PROSITE" id="PS51352"/>
    </source>
</evidence>
<accession>A0ABV7JM18</accession>
<comment type="caution">
    <text evidence="7">The sequence shown here is derived from an EMBL/GenBank/DDBJ whole genome shotgun (WGS) entry which is preliminary data.</text>
</comment>
<dbReference type="Proteomes" id="UP001595526">
    <property type="component" value="Unassembled WGS sequence"/>
</dbReference>
<keyword evidence="3" id="KW-1015">Disulfide bond</keyword>
<proteinExistence type="predicted"/>
<dbReference type="PROSITE" id="PS51352">
    <property type="entry name" value="THIOREDOXIN_2"/>
    <property type="match status" value="1"/>
</dbReference>
<dbReference type="InterPro" id="IPR036249">
    <property type="entry name" value="Thioredoxin-like_sf"/>
</dbReference>
<evidence type="ECO:0000256" key="5">
    <source>
        <dbReference type="SAM" id="SignalP"/>
    </source>
</evidence>
<dbReference type="Gene3D" id="3.40.30.10">
    <property type="entry name" value="Glutaredoxin"/>
    <property type="match status" value="1"/>
</dbReference>
<dbReference type="PANTHER" id="PTHR42852:SF6">
    <property type="entry name" value="THIOL:DISULFIDE INTERCHANGE PROTEIN DSBE"/>
    <property type="match status" value="1"/>
</dbReference>
<dbReference type="PROSITE" id="PS00194">
    <property type="entry name" value="THIOREDOXIN_1"/>
    <property type="match status" value="1"/>
</dbReference>
<reference evidence="8" key="1">
    <citation type="journal article" date="2019" name="Int. J. Syst. Evol. Microbiol.">
        <title>The Global Catalogue of Microorganisms (GCM) 10K type strain sequencing project: providing services to taxonomists for standard genome sequencing and annotation.</title>
        <authorList>
            <consortium name="The Broad Institute Genomics Platform"/>
            <consortium name="The Broad Institute Genome Sequencing Center for Infectious Disease"/>
            <person name="Wu L."/>
            <person name="Ma J."/>
        </authorList>
    </citation>
    <scope>NUCLEOTIDE SEQUENCE [LARGE SCALE GENOMIC DNA]</scope>
    <source>
        <strain evidence="8">KCTC 52416</strain>
    </source>
</reference>
<evidence type="ECO:0000256" key="3">
    <source>
        <dbReference type="ARBA" id="ARBA00023157"/>
    </source>
</evidence>
<dbReference type="CDD" id="cd02966">
    <property type="entry name" value="TlpA_like_family"/>
    <property type="match status" value="1"/>
</dbReference>
<dbReference type="InterPro" id="IPR013766">
    <property type="entry name" value="Thioredoxin_domain"/>
</dbReference>
<comment type="subcellular location">
    <subcellularLocation>
        <location evidence="1">Cell envelope</location>
    </subcellularLocation>
</comment>
<name>A0ABV7JM18_9SPHI</name>
<keyword evidence="8" id="KW-1185">Reference proteome</keyword>
<dbReference type="PANTHER" id="PTHR42852">
    <property type="entry name" value="THIOL:DISULFIDE INTERCHANGE PROTEIN DSBE"/>
    <property type="match status" value="1"/>
</dbReference>
<feature type="domain" description="Thioredoxin" evidence="6">
    <location>
        <begin position="229"/>
        <end position="370"/>
    </location>
</feature>
<keyword evidence="2" id="KW-0201">Cytochrome c-type biogenesis</keyword>
<dbReference type="Pfam" id="PF00578">
    <property type="entry name" value="AhpC-TSA"/>
    <property type="match status" value="1"/>
</dbReference>
<dbReference type="Pfam" id="PF14289">
    <property type="entry name" value="DUF4369"/>
    <property type="match status" value="1"/>
</dbReference>
<evidence type="ECO:0000313" key="8">
    <source>
        <dbReference type="Proteomes" id="UP001595526"/>
    </source>
</evidence>
<feature type="chain" id="PRO_5047302883" evidence="5">
    <location>
        <begin position="20"/>
        <end position="370"/>
    </location>
</feature>
<gene>
    <name evidence="7" type="ORF">ACFOET_16075</name>
</gene>
<dbReference type="InterPro" id="IPR025380">
    <property type="entry name" value="DUF4369"/>
</dbReference>
<organism evidence="7 8">
    <name type="scientific">Parapedobacter deserti</name>
    <dbReference type="NCBI Taxonomy" id="1912957"/>
    <lineage>
        <taxon>Bacteria</taxon>
        <taxon>Pseudomonadati</taxon>
        <taxon>Bacteroidota</taxon>
        <taxon>Sphingobacteriia</taxon>
        <taxon>Sphingobacteriales</taxon>
        <taxon>Sphingobacteriaceae</taxon>
        <taxon>Parapedobacter</taxon>
    </lineage>
</organism>
<evidence type="ECO:0000256" key="2">
    <source>
        <dbReference type="ARBA" id="ARBA00022748"/>
    </source>
</evidence>
<evidence type="ECO:0000313" key="7">
    <source>
        <dbReference type="EMBL" id="MFC3199143.1"/>
    </source>
</evidence>
<evidence type="ECO:0000256" key="4">
    <source>
        <dbReference type="ARBA" id="ARBA00023284"/>
    </source>
</evidence>
<keyword evidence="4" id="KW-0676">Redox-active center</keyword>
<sequence length="370" mass="40589">MKTTTSLLLCLGMASSALGQQPGLTITASIKDLPADQWVYYREMGGNDQRDSVKTEAGGFSMSVPIAAGEGNTYLISIGRNYQDPNSTLLLYLDQGTLTINGDGPRFKDADLSGSPWVEAYNDFNAAIRSEEMIAINKKMGELRSKQDTAALKALQPEYAGAAAEREEKIVQWIKAHPASPISAWAIRMNLQQRDVGEQEQLLNAVHETAKDNIPARDLARRIAGTKATAVGQPAPEFTQNDPEGRPVSLRDFRGQYVLIDFWASWCVPCRKENPHVVAAYEKFKDKNFTVLGVSLDNPGKKADWLAAIEKDGLPWTHVSDLQGWNNAASRLYAVSAIPANFLVDPDGKIVAKNLRGKALEQTLSEILDK</sequence>
<dbReference type="InterPro" id="IPR000866">
    <property type="entry name" value="AhpC/TSA"/>
</dbReference>
<dbReference type="InterPro" id="IPR017937">
    <property type="entry name" value="Thioredoxin_CS"/>
</dbReference>